<feature type="transmembrane region" description="Helical" evidence="1">
    <location>
        <begin position="6"/>
        <end position="26"/>
    </location>
</feature>
<evidence type="ECO:0000256" key="1">
    <source>
        <dbReference type="SAM" id="Phobius"/>
    </source>
</evidence>
<dbReference type="Pfam" id="PF06541">
    <property type="entry name" value="ABC_trans_CmpB"/>
    <property type="match status" value="1"/>
</dbReference>
<reference evidence="2" key="1">
    <citation type="submission" date="2019-08" db="EMBL/GenBank/DDBJ databases">
        <authorList>
            <person name="Kucharzyk K."/>
            <person name="Murdoch R.W."/>
            <person name="Higgins S."/>
            <person name="Loffler F."/>
        </authorList>
    </citation>
    <scope>NUCLEOTIDE SEQUENCE</scope>
</reference>
<evidence type="ECO:0000313" key="2">
    <source>
        <dbReference type="EMBL" id="MPM34018.1"/>
    </source>
</evidence>
<keyword evidence="1" id="KW-0472">Membrane</keyword>
<dbReference type="AlphaFoldDB" id="A0A644Z146"/>
<name>A0A644Z146_9ZZZZ</name>
<keyword evidence="1" id="KW-1133">Transmembrane helix</keyword>
<dbReference type="InterPro" id="IPR010540">
    <property type="entry name" value="CmpB_TMEM229"/>
</dbReference>
<dbReference type="EMBL" id="VSSQ01006841">
    <property type="protein sequence ID" value="MPM34018.1"/>
    <property type="molecule type" value="Genomic_DNA"/>
</dbReference>
<accession>A0A644Z146</accession>
<protein>
    <recommendedName>
        <fullName evidence="3">ABC transporter permease</fullName>
    </recommendedName>
</protein>
<organism evidence="2">
    <name type="scientific">bioreactor metagenome</name>
    <dbReference type="NCBI Taxonomy" id="1076179"/>
    <lineage>
        <taxon>unclassified sequences</taxon>
        <taxon>metagenomes</taxon>
        <taxon>ecological metagenomes</taxon>
    </lineage>
</organism>
<keyword evidence="1" id="KW-0812">Transmembrane</keyword>
<feature type="transmembrane region" description="Helical" evidence="1">
    <location>
        <begin position="145"/>
        <end position="163"/>
    </location>
</feature>
<feature type="transmembrane region" description="Helical" evidence="1">
    <location>
        <begin position="65"/>
        <end position="84"/>
    </location>
</feature>
<proteinExistence type="predicted"/>
<comment type="caution">
    <text evidence="2">The sequence shown here is derived from an EMBL/GenBank/DDBJ whole genome shotgun (WGS) entry which is preliminary data.</text>
</comment>
<gene>
    <name evidence="2" type="ORF">SDC9_80599</name>
</gene>
<sequence>MEILARYTLYFFLYSFAGWVCECIYCGLPAKKFINRGFLAGPICPIYGSGAVLVIWLLTPVSQNVLLLFLLGALLTSLVEYVTSWGMEKLFHMTWWDYSTYPYNLNGRVCLKNSTLFGLMSVLLLKFVHPRVSQFILGIPADRQLLLAAALIAYLAVDGYVTVMSTLRLSGKLPEIEAALDNLRDRLTANVAEDVAQARQALAILDLTHRFTHRRLLDAFPRLSDLRGEATRYLRDRLDERRHTSQR</sequence>
<evidence type="ECO:0008006" key="3">
    <source>
        <dbReference type="Google" id="ProtNLM"/>
    </source>
</evidence>
<feature type="transmembrane region" description="Helical" evidence="1">
    <location>
        <begin position="38"/>
        <end position="59"/>
    </location>
</feature>